<organism evidence="2">
    <name type="scientific">Glycine max</name>
    <name type="common">Soybean</name>
    <name type="synonym">Glycine hispida</name>
    <dbReference type="NCBI Taxonomy" id="3847"/>
    <lineage>
        <taxon>Eukaryota</taxon>
        <taxon>Viridiplantae</taxon>
        <taxon>Streptophyta</taxon>
        <taxon>Embryophyta</taxon>
        <taxon>Tracheophyta</taxon>
        <taxon>Spermatophyta</taxon>
        <taxon>Magnoliopsida</taxon>
        <taxon>eudicotyledons</taxon>
        <taxon>Gunneridae</taxon>
        <taxon>Pentapetalae</taxon>
        <taxon>rosids</taxon>
        <taxon>fabids</taxon>
        <taxon>Fabales</taxon>
        <taxon>Fabaceae</taxon>
        <taxon>Papilionoideae</taxon>
        <taxon>50 kb inversion clade</taxon>
        <taxon>NPAAA clade</taxon>
        <taxon>indigoferoid/millettioid clade</taxon>
        <taxon>Phaseoleae</taxon>
        <taxon>Glycine</taxon>
        <taxon>Glycine subgen. Soja</taxon>
    </lineage>
</organism>
<feature type="transmembrane region" description="Helical" evidence="1">
    <location>
        <begin position="93"/>
        <end position="113"/>
    </location>
</feature>
<feature type="transmembrane region" description="Helical" evidence="1">
    <location>
        <begin position="6"/>
        <end position="24"/>
    </location>
</feature>
<sequence length="114" mass="13391">MLIHFFPVLLSLLIYYYLFCLMCFSCSTRSGIGTGSTGFTPPLFGTLHNWTNSFEGCKLCLWWRWNLCDHHDIETHSSAHYNIFQHYNFIKSFVLFINIFPTNFGVMVTNLLLY</sequence>
<accession>C6T9H9</accession>
<reference evidence="2" key="1">
    <citation type="submission" date="2009-08" db="EMBL/GenBank/DDBJ databases">
        <authorList>
            <person name="Cheung F."/>
            <person name="Xiao Y."/>
            <person name="Chan A."/>
            <person name="Moskal W."/>
            <person name="Town C.D."/>
        </authorList>
    </citation>
    <scope>NUCLEOTIDE SEQUENCE</scope>
</reference>
<dbReference type="EMBL" id="BT094150">
    <property type="protein sequence ID" value="ACU18481.1"/>
    <property type="molecule type" value="mRNA"/>
</dbReference>
<name>C6T9H9_SOYBN</name>
<evidence type="ECO:0000256" key="1">
    <source>
        <dbReference type="SAM" id="Phobius"/>
    </source>
</evidence>
<keyword evidence="1" id="KW-0472">Membrane</keyword>
<proteinExistence type="evidence at transcript level"/>
<evidence type="ECO:0000313" key="2">
    <source>
        <dbReference type="EMBL" id="ACU18481.1"/>
    </source>
</evidence>
<protein>
    <submittedName>
        <fullName evidence="2">Uncharacterized protein</fullName>
    </submittedName>
</protein>
<dbReference type="AlphaFoldDB" id="C6T9H9"/>
<keyword evidence="1" id="KW-1133">Transmembrane helix</keyword>
<keyword evidence="1" id="KW-0812">Transmembrane</keyword>